<reference evidence="3" key="1">
    <citation type="journal article" date="2019" name="Int. J. Syst. Evol. Microbiol.">
        <title>The Global Catalogue of Microorganisms (GCM) 10K type strain sequencing project: providing services to taxonomists for standard genome sequencing and annotation.</title>
        <authorList>
            <consortium name="The Broad Institute Genomics Platform"/>
            <consortium name="The Broad Institute Genome Sequencing Center for Infectious Disease"/>
            <person name="Wu L."/>
            <person name="Ma J."/>
        </authorList>
    </citation>
    <scope>NUCLEOTIDE SEQUENCE [LARGE SCALE GENOMIC DNA]</scope>
    <source>
        <strain evidence="3">CGMCC 4.7192</strain>
    </source>
</reference>
<accession>A0ABW5BNH1</accession>
<evidence type="ECO:0000313" key="2">
    <source>
        <dbReference type="EMBL" id="MFD2207184.1"/>
    </source>
</evidence>
<protein>
    <recommendedName>
        <fullName evidence="4">Recombinase RecT</fullName>
    </recommendedName>
</protein>
<proteinExistence type="predicted"/>
<feature type="region of interest" description="Disordered" evidence="1">
    <location>
        <begin position="191"/>
        <end position="223"/>
    </location>
</feature>
<dbReference type="Proteomes" id="UP001597294">
    <property type="component" value="Unassembled WGS sequence"/>
</dbReference>
<comment type="caution">
    <text evidence="2">The sequence shown here is derived from an EMBL/GenBank/DDBJ whole genome shotgun (WGS) entry which is preliminary data.</text>
</comment>
<dbReference type="EMBL" id="JBHUII010000011">
    <property type="protein sequence ID" value="MFD2207184.1"/>
    <property type="molecule type" value="Genomic_DNA"/>
</dbReference>
<name>A0ABW5BNH1_9PROT</name>
<evidence type="ECO:0000256" key="1">
    <source>
        <dbReference type="SAM" id="MobiDB-lite"/>
    </source>
</evidence>
<gene>
    <name evidence="2" type="ORF">ACFSKO_16265</name>
</gene>
<evidence type="ECO:0008006" key="4">
    <source>
        <dbReference type="Google" id="ProtNLM"/>
    </source>
</evidence>
<dbReference type="RefSeq" id="WP_380253565.1">
    <property type="nucleotide sequence ID" value="NZ_JBHUII010000011.1"/>
</dbReference>
<keyword evidence="3" id="KW-1185">Reference proteome</keyword>
<organism evidence="2 3">
    <name type="scientific">Kiloniella antarctica</name>
    <dbReference type="NCBI Taxonomy" id="1550907"/>
    <lineage>
        <taxon>Bacteria</taxon>
        <taxon>Pseudomonadati</taxon>
        <taxon>Pseudomonadota</taxon>
        <taxon>Alphaproteobacteria</taxon>
        <taxon>Rhodospirillales</taxon>
        <taxon>Kiloniellaceae</taxon>
        <taxon>Kiloniella</taxon>
    </lineage>
</organism>
<feature type="compositionally biased region" description="Polar residues" evidence="1">
    <location>
        <begin position="202"/>
        <end position="212"/>
    </location>
</feature>
<sequence length="302" mass="33457">MSEHQNIIPVVAPSNSPMAAYTDAGLFTQMQRAGNMLSSSQLVPKHLQGKQADCTLVCIMALDMQINPIMLAQNIYFVHGSPGWKTTYLISRANQCGKLAHPIRFETEGEGEAMKVTAIAKLKDEFGGNEIKQTVSFKMAKAEGWTSNSKYKSLPELMLSYRAATFLIRLNMPEVMFGMHSSDELDDMQANGELRADPSGTYKPQLQPSTAQKPKKPEPKMVDVSAEEVPSFDEPEDLSWTATDWNGEVIECASEDELEDKVIKLIQDAPDRATGYAMLENLKSPDTIDAYEAAWPQEDVAQ</sequence>
<evidence type="ECO:0000313" key="3">
    <source>
        <dbReference type="Proteomes" id="UP001597294"/>
    </source>
</evidence>